<dbReference type="InterPro" id="IPR013381">
    <property type="entry name" value="CRISPR-assoc_prot_Cse1"/>
</dbReference>
<dbReference type="AlphaFoldDB" id="A0A8T8T2K3"/>
<protein>
    <submittedName>
        <fullName evidence="1">Uncharacterized protein</fullName>
    </submittedName>
</protein>
<dbReference type="EMBL" id="LWDD02000956">
    <property type="protein sequence ID" value="KAE8254385.1"/>
    <property type="molecule type" value="Genomic_DNA"/>
</dbReference>
<dbReference type="NCBIfam" id="TIGR02547">
    <property type="entry name" value="casA_cse1"/>
    <property type="match status" value="1"/>
</dbReference>
<evidence type="ECO:0000313" key="1">
    <source>
        <dbReference type="EMBL" id="KAE8254385.1"/>
    </source>
</evidence>
<organism evidence="1 2">
    <name type="scientific">Tilletia caries</name>
    <name type="common">wheat bunt fungus</name>
    <dbReference type="NCBI Taxonomy" id="13290"/>
    <lineage>
        <taxon>Eukaryota</taxon>
        <taxon>Fungi</taxon>
        <taxon>Dikarya</taxon>
        <taxon>Basidiomycota</taxon>
        <taxon>Ustilaginomycotina</taxon>
        <taxon>Exobasidiomycetes</taxon>
        <taxon>Tilletiales</taxon>
        <taxon>Tilletiaceae</taxon>
        <taxon>Tilletia</taxon>
    </lineage>
</organism>
<proteinExistence type="predicted"/>
<reference evidence="1" key="1">
    <citation type="submission" date="2016-04" db="EMBL/GenBank/DDBJ databases">
        <authorList>
            <person name="Nguyen H.D."/>
            <person name="Kesanakurti P."/>
            <person name="Cullis J."/>
            <person name="Levesque C.A."/>
            <person name="Hambleton S."/>
        </authorList>
    </citation>
    <scope>NUCLEOTIDE SEQUENCE</scope>
    <source>
        <strain evidence="1">DAOMC 238032</strain>
    </source>
</reference>
<dbReference type="CDD" id="cd09729">
    <property type="entry name" value="Cse1_I-E"/>
    <property type="match status" value="1"/>
</dbReference>
<accession>A0A8T8T2K3</accession>
<reference evidence="1" key="2">
    <citation type="journal article" date="2019" name="IMA Fungus">
        <title>Genome sequencing and comparison of five Tilletia species to identify candidate genes for the detection of regulated species infecting wheat.</title>
        <authorList>
            <person name="Nguyen H.D.T."/>
            <person name="Sultana T."/>
            <person name="Kesanakurti P."/>
            <person name="Hambleton S."/>
        </authorList>
    </citation>
    <scope>NUCLEOTIDE SEQUENCE</scope>
    <source>
        <strain evidence="1">DAOMC 238032</strain>
    </source>
</reference>
<dbReference type="Proteomes" id="UP000077671">
    <property type="component" value="Unassembled WGS sequence"/>
</dbReference>
<dbReference type="Pfam" id="PF09481">
    <property type="entry name" value="CRISPR_Cse1"/>
    <property type="match status" value="1"/>
</dbReference>
<gene>
    <name evidence="1" type="ORF">A4X03_0g5728</name>
</gene>
<evidence type="ECO:0000313" key="2">
    <source>
        <dbReference type="Proteomes" id="UP000077671"/>
    </source>
</evidence>
<comment type="caution">
    <text evidence="1">The sequence shown here is derived from an EMBL/GenBank/DDBJ whole genome shotgun (WGS) entry which is preliminary data.</text>
</comment>
<sequence>MQDLGLPDDANQLPVLELLIDAGSSNNLYFNKPSAEHGQCESCFAQALLTLQLNSPNGGRGHRSSLRKDGPLTTLLLPADDGATLWQKLWLNVLPQDALDLPPVTVLSDVLPWLAPTRTSDDKGGQDTPPESVHPLQAYWSMPRRIRLDASTVGHGQCAVCGASDVRLIHHYRTRHGGTNYTGNWMHPLTPYNLDAKGEKAPTPCKGDQAGRGYRDWLGLVLGNDEHQPDAAQVVRHFTEKLSKPTVRLWCFGFDMSNMKARCWYDSVLPIHGISPDLRRAFIKQVKRVLDSADGMARVLHNQVKAAWFRRPGDHRDSGVGRDPIKQSFWQGSEVNFYVLLDELVALDFDSEATLAPIYCRWLLDTRRQVLALFDHWVLSGPLEDQDMQRVVKARADLIKELNGGKALKPLWEIVNRHHKESA</sequence>
<name>A0A8T8T2K3_9BASI</name>